<evidence type="ECO:0000256" key="1">
    <source>
        <dbReference type="ARBA" id="ARBA00022679"/>
    </source>
</evidence>
<dbReference type="InterPro" id="IPR050644">
    <property type="entry name" value="PG_Glycine_Bridge_Synth"/>
</dbReference>
<dbReference type="RefSeq" id="WP_217288241.1">
    <property type="nucleotide sequence ID" value="NZ_CP077683.1"/>
</dbReference>
<organism evidence="4 5">
    <name type="scientific">Geomonas subterranea</name>
    <dbReference type="NCBI Taxonomy" id="2847989"/>
    <lineage>
        <taxon>Bacteria</taxon>
        <taxon>Pseudomonadati</taxon>
        <taxon>Thermodesulfobacteriota</taxon>
        <taxon>Desulfuromonadia</taxon>
        <taxon>Geobacterales</taxon>
        <taxon>Geobacteraceae</taxon>
        <taxon>Geomonas</taxon>
    </lineage>
</organism>
<keyword evidence="5" id="KW-1185">Reference proteome</keyword>
<sequence length="342" mass="38619">MHRVTEDLAPQRWDAYVEASAAGTPYHRWVWRGIIEKSFGHRCHYLAALDAQDRVTGVLPLVHMKSALFGNFLVSVPFVNYGGVLCDSEAAREALLARADALRGECGASYVELRHVGHAHPGLPERRHKVTMLLALERDPKAQWDGFDAKLRNQVRKAEKVGLSCLIGDAEYLDDFYRVFARNMRDLGTPVYAKRFFQSVLADLAGSARIVAVKRGETVIAAGILSRYRDSVEMPWASSLAEYRTLCPNNMMYWEAIKYAIGLGCTSFDFGRSTPDGGTYNFKKQWGAKPVQLHWQYLLDQGTQPPELDNKNPRYRMAIALWRRLPVLVTRLAGPHIVRCIP</sequence>
<evidence type="ECO:0000313" key="5">
    <source>
        <dbReference type="Proteomes" id="UP000683559"/>
    </source>
</evidence>
<evidence type="ECO:0000313" key="4">
    <source>
        <dbReference type="EMBL" id="QXE91663.1"/>
    </source>
</evidence>
<dbReference type="EMBL" id="CP077683">
    <property type="protein sequence ID" value="QXE91663.1"/>
    <property type="molecule type" value="Genomic_DNA"/>
</dbReference>
<accession>A0ABX8LIV8</accession>
<dbReference type="InterPro" id="IPR038740">
    <property type="entry name" value="BioF2-like_GNAT_dom"/>
</dbReference>
<evidence type="ECO:0000256" key="2">
    <source>
        <dbReference type="ARBA" id="ARBA00023315"/>
    </source>
</evidence>
<name>A0ABX8LIV8_9BACT</name>
<dbReference type="PROSITE" id="PS51191">
    <property type="entry name" value="FEMABX"/>
    <property type="match status" value="1"/>
</dbReference>
<keyword evidence="2" id="KW-0012">Acyltransferase</keyword>
<dbReference type="Pfam" id="PF13480">
    <property type="entry name" value="Acetyltransf_6"/>
    <property type="match status" value="1"/>
</dbReference>
<gene>
    <name evidence="4" type="ORF">KP001_03750</name>
</gene>
<feature type="domain" description="BioF2-like acetyltransferase" evidence="3">
    <location>
        <begin position="149"/>
        <end position="284"/>
    </location>
</feature>
<protein>
    <submittedName>
        <fullName evidence="4">FemAB family PEP-CTERM system-associated protein</fullName>
    </submittedName>
</protein>
<dbReference type="PANTHER" id="PTHR36174">
    <property type="entry name" value="LIPID II:GLYCINE GLYCYLTRANSFERASE"/>
    <property type="match status" value="1"/>
</dbReference>
<reference evidence="4 5" key="1">
    <citation type="submission" date="2021-06" db="EMBL/GenBank/DDBJ databases">
        <title>Gemonas diversity in paddy soil.</title>
        <authorList>
            <person name="Liu G."/>
        </authorList>
    </citation>
    <scope>NUCLEOTIDE SEQUENCE [LARGE SCALE GENOMIC DNA]</scope>
    <source>
        <strain evidence="4 5">RG2</strain>
    </source>
</reference>
<dbReference type="PANTHER" id="PTHR36174:SF1">
    <property type="entry name" value="LIPID II:GLYCINE GLYCYLTRANSFERASE"/>
    <property type="match status" value="1"/>
</dbReference>
<keyword evidence="1" id="KW-0808">Transferase</keyword>
<dbReference type="Proteomes" id="UP000683559">
    <property type="component" value="Chromosome"/>
</dbReference>
<dbReference type="InterPro" id="IPR003447">
    <property type="entry name" value="FEMABX"/>
</dbReference>
<proteinExistence type="predicted"/>
<dbReference type="InterPro" id="IPR017469">
    <property type="entry name" value="PEP-CTERM_FemAB-rel"/>
</dbReference>
<evidence type="ECO:0000259" key="3">
    <source>
        <dbReference type="Pfam" id="PF13480"/>
    </source>
</evidence>
<dbReference type="NCBIfam" id="TIGR03019">
    <property type="entry name" value="pepcterm_femAB"/>
    <property type="match status" value="1"/>
</dbReference>